<dbReference type="VEuPathDB" id="VectorBase:LDEU004425"/>
<sequence length="52" mass="6012">MRLAKNSIKKCFAVDVRPGRIVDLWVVIMKHIVLSIRTVTFGFKIKLISIKE</sequence>
<reference evidence="1 2" key="1">
    <citation type="journal article" date="2018" name="Gigascience">
        <title>Genomes of trombidid mites reveal novel predicted allergens and laterally-transferred genes associated with secondary metabolism.</title>
        <authorList>
            <person name="Dong X."/>
            <person name="Chaisiri K."/>
            <person name="Xia D."/>
            <person name="Armstrong S.D."/>
            <person name="Fang Y."/>
            <person name="Donnelly M.J."/>
            <person name="Kadowaki T."/>
            <person name="McGarry J.W."/>
            <person name="Darby A.C."/>
            <person name="Makepeace B.L."/>
        </authorList>
    </citation>
    <scope>NUCLEOTIDE SEQUENCE [LARGE SCALE GENOMIC DNA]</scope>
    <source>
        <strain evidence="1">UoL-UT</strain>
    </source>
</reference>
<gene>
    <name evidence="1" type="ORF">B4U80_08552</name>
</gene>
<keyword evidence="2" id="KW-1185">Reference proteome</keyword>
<dbReference type="Proteomes" id="UP000288716">
    <property type="component" value="Unassembled WGS sequence"/>
</dbReference>
<dbReference type="AlphaFoldDB" id="A0A443SJC0"/>
<proteinExistence type="predicted"/>
<comment type="caution">
    <text evidence="1">The sequence shown here is derived from an EMBL/GenBank/DDBJ whole genome shotgun (WGS) entry which is preliminary data.</text>
</comment>
<organism evidence="1 2">
    <name type="scientific">Leptotrombidium deliense</name>
    <dbReference type="NCBI Taxonomy" id="299467"/>
    <lineage>
        <taxon>Eukaryota</taxon>
        <taxon>Metazoa</taxon>
        <taxon>Ecdysozoa</taxon>
        <taxon>Arthropoda</taxon>
        <taxon>Chelicerata</taxon>
        <taxon>Arachnida</taxon>
        <taxon>Acari</taxon>
        <taxon>Acariformes</taxon>
        <taxon>Trombidiformes</taxon>
        <taxon>Prostigmata</taxon>
        <taxon>Anystina</taxon>
        <taxon>Parasitengona</taxon>
        <taxon>Trombiculoidea</taxon>
        <taxon>Trombiculidae</taxon>
        <taxon>Leptotrombidium</taxon>
    </lineage>
</organism>
<name>A0A443SJC0_9ACAR</name>
<protein>
    <submittedName>
        <fullName evidence="1">Uncharacterized protein</fullName>
    </submittedName>
</protein>
<evidence type="ECO:0000313" key="1">
    <source>
        <dbReference type="EMBL" id="RWS27610.1"/>
    </source>
</evidence>
<evidence type="ECO:0000313" key="2">
    <source>
        <dbReference type="Proteomes" id="UP000288716"/>
    </source>
</evidence>
<dbReference type="EMBL" id="NCKV01001885">
    <property type="protein sequence ID" value="RWS27610.1"/>
    <property type="molecule type" value="Genomic_DNA"/>
</dbReference>
<accession>A0A443SJC0</accession>